<dbReference type="NCBIfam" id="TIGR00125">
    <property type="entry name" value="cyt_tran_rel"/>
    <property type="match status" value="1"/>
</dbReference>
<comment type="function">
    <text evidence="1 11">Catalyzes the phosphorylation of D-glycero-D-manno-heptose 7-phosphate at the C-1 position to selectively form D-glycero-beta-D-manno-heptose-1,7-bisphosphate.</text>
</comment>
<comment type="pathway">
    <text evidence="11">Nucleotide-sugar biosynthesis; ADP-L-glycero-beta-D-manno-heptose biosynthesis; ADP-L-glycero-beta-D-manno-heptose from D-glycero-beta-D-manno-heptose 7-phosphate: step 3/4.</text>
</comment>
<dbReference type="GO" id="GO:0016773">
    <property type="term" value="F:phosphotransferase activity, alcohol group as acceptor"/>
    <property type="evidence" value="ECO:0007669"/>
    <property type="project" value="InterPro"/>
</dbReference>
<dbReference type="GO" id="GO:0033785">
    <property type="term" value="F:heptose 7-phosphate kinase activity"/>
    <property type="evidence" value="ECO:0007669"/>
    <property type="project" value="UniProtKB-UniRule"/>
</dbReference>
<keyword evidence="8 11" id="KW-0511">Multifunctional enzyme</keyword>
<keyword evidence="7 11" id="KW-0067">ATP-binding</keyword>
<accession>A0A0M2URX4</accession>
<comment type="pathway">
    <text evidence="11">Nucleotide-sugar biosynthesis; ADP-L-glycero-beta-D-manno-heptose biosynthesis; ADP-L-glycero-beta-D-manno-heptose from D-glycero-beta-D-manno-heptose 7-phosphate: step 1/4.</text>
</comment>
<dbReference type="SUPFAM" id="SSF53613">
    <property type="entry name" value="Ribokinase-like"/>
    <property type="match status" value="1"/>
</dbReference>
<dbReference type="Proteomes" id="UP000034954">
    <property type="component" value="Unassembled WGS sequence"/>
</dbReference>
<dbReference type="HAMAP" id="MF_01603">
    <property type="entry name" value="HldE"/>
    <property type="match status" value="1"/>
</dbReference>
<evidence type="ECO:0000313" key="15">
    <source>
        <dbReference type="Proteomes" id="UP000034954"/>
    </source>
</evidence>
<dbReference type="Pfam" id="PF00294">
    <property type="entry name" value="PfkB"/>
    <property type="match status" value="1"/>
</dbReference>
<feature type="binding site" evidence="11">
    <location>
        <begin position="211"/>
        <end position="214"/>
    </location>
    <ligand>
        <name>ATP</name>
        <dbReference type="ChEBI" id="CHEBI:30616"/>
    </ligand>
</feature>
<evidence type="ECO:0000256" key="3">
    <source>
        <dbReference type="ARBA" id="ARBA00022679"/>
    </source>
</evidence>
<dbReference type="InterPro" id="IPR011611">
    <property type="entry name" value="PfkB_dom"/>
</dbReference>
<reference evidence="14 15" key="1">
    <citation type="journal article" date="2013" name="BMC Microbiol.">
        <title>Identification of the type II cytochrome c maturation pathway in anammox bacteria by comparative genomics.</title>
        <authorList>
            <person name="Ferousi C."/>
            <person name="Speth D.R."/>
            <person name="Reimann J."/>
            <person name="Op den Camp H.J."/>
            <person name="Allen J.W."/>
            <person name="Keltjens J.T."/>
            <person name="Jetten M.S."/>
        </authorList>
    </citation>
    <scope>NUCLEOTIDE SEQUENCE [LARGE SCALE GENOMIC DNA]</scope>
    <source>
        <strain evidence="14">RU1</strain>
    </source>
</reference>
<evidence type="ECO:0000256" key="11">
    <source>
        <dbReference type="HAMAP-Rule" id="MF_01603"/>
    </source>
</evidence>
<dbReference type="PATRIC" id="fig|380242.3.peg.3588"/>
<dbReference type="Gene3D" id="3.40.1190.20">
    <property type="match status" value="1"/>
</dbReference>
<comment type="catalytic activity">
    <reaction evidence="11">
        <text>D-glycero-beta-D-manno-heptose 7-phosphate + ATP = D-glycero-beta-D-manno-heptose 1,7-bisphosphate + ADP + H(+)</text>
        <dbReference type="Rhea" id="RHEA:27473"/>
        <dbReference type="ChEBI" id="CHEBI:15378"/>
        <dbReference type="ChEBI" id="CHEBI:30616"/>
        <dbReference type="ChEBI" id="CHEBI:60204"/>
        <dbReference type="ChEBI" id="CHEBI:60208"/>
        <dbReference type="ChEBI" id="CHEBI:456216"/>
        <dbReference type="EC" id="2.7.1.167"/>
    </reaction>
</comment>
<proteinExistence type="inferred from homology"/>
<evidence type="ECO:0000256" key="10">
    <source>
        <dbReference type="ARBA" id="ARBA00047428"/>
    </source>
</evidence>
<protein>
    <recommendedName>
        <fullName evidence="11">Bifunctional protein HldE</fullName>
    </recommendedName>
    <domain>
        <recommendedName>
            <fullName evidence="11">D-beta-D-heptose 7-phosphate kinase</fullName>
            <ecNumber evidence="11">2.7.1.167</ecNumber>
        </recommendedName>
        <alternativeName>
            <fullName evidence="11">D-beta-D-heptose 7-phosphotransferase</fullName>
        </alternativeName>
        <alternativeName>
            <fullName evidence="11">D-glycero-beta-D-manno-heptose-7-phosphate kinase</fullName>
        </alternativeName>
    </domain>
    <domain>
        <recommendedName>
            <fullName evidence="11">D-beta-D-heptose 1-phosphate adenylyltransferase</fullName>
            <ecNumber evidence="11">2.7.7.70</ecNumber>
        </recommendedName>
        <alternativeName>
            <fullName evidence="11">D-glycero-beta-D-manno-heptose 1-phosphate adenylyltransferase</fullName>
        </alternativeName>
    </domain>
</protein>
<evidence type="ECO:0000256" key="2">
    <source>
        <dbReference type="ARBA" id="ARBA00003753"/>
    </source>
</evidence>
<comment type="similarity">
    <text evidence="11">In the N-terminal section; belongs to the carbohydrate kinase PfkB family.</text>
</comment>
<gene>
    <name evidence="11" type="primary">hldE</name>
    <name evidence="14" type="ORF">BROFUL_02896</name>
</gene>
<feature type="domain" description="Carbohydrate kinase PfkB" evidence="12">
    <location>
        <begin position="15"/>
        <end position="319"/>
    </location>
</feature>
<dbReference type="UniPathway" id="UPA00356">
    <property type="reaction ID" value="UER00437"/>
</dbReference>
<dbReference type="GO" id="GO:0005524">
    <property type="term" value="F:ATP binding"/>
    <property type="evidence" value="ECO:0007669"/>
    <property type="project" value="UniProtKB-UniRule"/>
</dbReference>
<evidence type="ECO:0000256" key="8">
    <source>
        <dbReference type="ARBA" id="ARBA00023268"/>
    </source>
</evidence>
<keyword evidence="4 11" id="KW-0548">Nucleotidyltransferase</keyword>
<evidence type="ECO:0000256" key="7">
    <source>
        <dbReference type="ARBA" id="ARBA00022840"/>
    </source>
</evidence>
<dbReference type="InterPro" id="IPR029056">
    <property type="entry name" value="Ribokinase-like"/>
</dbReference>
<feature type="region of interest" description="Ribokinase" evidence="11">
    <location>
        <begin position="1"/>
        <end position="334"/>
    </location>
</feature>
<evidence type="ECO:0000256" key="5">
    <source>
        <dbReference type="ARBA" id="ARBA00022741"/>
    </source>
</evidence>
<dbReference type="InterPro" id="IPR011913">
    <property type="entry name" value="RfaE_dom_I"/>
</dbReference>
<keyword evidence="9 11" id="KW-0119">Carbohydrate metabolism</keyword>
<dbReference type="PANTHER" id="PTHR46969">
    <property type="entry name" value="BIFUNCTIONAL PROTEIN HLDE"/>
    <property type="match status" value="1"/>
</dbReference>
<dbReference type="InterPro" id="IPR023030">
    <property type="entry name" value="Bifunc_HldE"/>
</dbReference>
<dbReference type="InterPro" id="IPR014729">
    <property type="entry name" value="Rossmann-like_a/b/a_fold"/>
</dbReference>
<dbReference type="AlphaFoldDB" id="A0A0M2URX4"/>
<comment type="similarity">
    <text evidence="11">In the C-terminal section; belongs to the cytidylyltransferase family.</text>
</comment>
<dbReference type="Pfam" id="PF01467">
    <property type="entry name" value="CTP_transf_like"/>
    <property type="match status" value="1"/>
</dbReference>
<evidence type="ECO:0000313" key="14">
    <source>
        <dbReference type="EMBL" id="KKO18390.1"/>
    </source>
</evidence>
<sequence>MDTLLNIIANLGSPRIMVVGDFMLDKYVRGEVKRISQEAPIPVISVSSEDVRPGGAGSVVNNLQALGAQVLACGIIGDDAHGHTLVDMLRDLGVDREGICVDRSRPTILKMRFLGHLQTAGKGIQQLLRVDYEKTHGIAEEIEAQLTSYLKKNIPGCDIVLVSDMNKGLLSHSLLKTIVSLSGRHNKMVLVDPKLMSDYTCYEGVTAMTPNRNETEIATGIKISDIDSLNRAGKKLTSSLSLEYCIITIDKDGIFLYHKDDGGKIFPTVPRMVFDVTGAGDMVLSIFGMVVGSGYSFQDAALLANIAAGIEVGKIGATPVSKDEILHELMTGRSQISGKIKDAEGIPHIVNEHRKKSDKIVFTNGCFDILHVGHIEYLKFARKQGDLLVVGLNTDRSVRSQKGPTRPFVSEADRAKMLAALEDVTYVVPFDELTPLNLIKAVRPDVLVKGEDWKNAGAVGGEFVESYGGKVVYAPFVEGVSTTNIVSRIIKRHSEMESLKNAADQIQ</sequence>
<dbReference type="InterPro" id="IPR004821">
    <property type="entry name" value="Cyt_trans-like"/>
</dbReference>
<evidence type="ECO:0000256" key="6">
    <source>
        <dbReference type="ARBA" id="ARBA00022777"/>
    </source>
</evidence>
<comment type="caution">
    <text evidence="14">The sequence shown here is derived from an EMBL/GenBank/DDBJ whole genome shotgun (WGS) entry which is preliminary data.</text>
</comment>
<evidence type="ECO:0000256" key="1">
    <source>
        <dbReference type="ARBA" id="ARBA00002319"/>
    </source>
</evidence>
<feature type="active site" evidence="11">
    <location>
        <position position="281"/>
    </location>
</feature>
<comment type="catalytic activity">
    <reaction evidence="10 11">
        <text>D-glycero-beta-D-manno-heptose 1-phosphate + ATP + H(+) = ADP-D-glycero-beta-D-manno-heptose + diphosphate</text>
        <dbReference type="Rhea" id="RHEA:27465"/>
        <dbReference type="ChEBI" id="CHEBI:15378"/>
        <dbReference type="ChEBI" id="CHEBI:30616"/>
        <dbReference type="ChEBI" id="CHEBI:33019"/>
        <dbReference type="ChEBI" id="CHEBI:59967"/>
        <dbReference type="ChEBI" id="CHEBI:61593"/>
        <dbReference type="EC" id="2.7.7.70"/>
    </reaction>
</comment>
<organism evidence="14 15">
    <name type="scientific">Candidatus Brocadia fulgida</name>
    <dbReference type="NCBI Taxonomy" id="380242"/>
    <lineage>
        <taxon>Bacteria</taxon>
        <taxon>Pseudomonadati</taxon>
        <taxon>Planctomycetota</taxon>
        <taxon>Candidatus Brocadiia</taxon>
        <taxon>Candidatus Brocadiales</taxon>
        <taxon>Candidatus Brocadiaceae</taxon>
        <taxon>Candidatus Brocadia</taxon>
    </lineage>
</organism>
<dbReference type="NCBIfam" id="TIGR02199">
    <property type="entry name" value="rfaE_dom_II"/>
    <property type="match status" value="1"/>
</dbReference>
<keyword evidence="6 11" id="KW-0418">Kinase</keyword>
<name>A0A0M2URX4_9BACT</name>
<dbReference type="PANTHER" id="PTHR46969:SF1">
    <property type="entry name" value="BIFUNCTIONAL PROTEIN HLDE"/>
    <property type="match status" value="1"/>
</dbReference>
<keyword evidence="3 11" id="KW-0808">Transferase</keyword>
<comment type="function">
    <text evidence="2 11">Catalyzes the ADP transfer from ATP to D-glycero-beta-D-manno-heptose 1-phosphate, yielding ADP-D-glycero-beta-D-manno-heptose.</text>
</comment>
<dbReference type="GO" id="GO:0005829">
    <property type="term" value="C:cytosol"/>
    <property type="evidence" value="ECO:0007669"/>
    <property type="project" value="TreeGrafter"/>
</dbReference>
<dbReference type="EMBL" id="LAQJ01000273">
    <property type="protein sequence ID" value="KKO18390.1"/>
    <property type="molecule type" value="Genomic_DNA"/>
</dbReference>
<evidence type="ECO:0000259" key="12">
    <source>
        <dbReference type="Pfam" id="PF00294"/>
    </source>
</evidence>
<evidence type="ECO:0000259" key="13">
    <source>
        <dbReference type="Pfam" id="PF01467"/>
    </source>
</evidence>
<feature type="region of interest" description="Cytidylyltransferase" evidence="11">
    <location>
        <begin position="362"/>
        <end position="507"/>
    </location>
</feature>
<dbReference type="SUPFAM" id="SSF52374">
    <property type="entry name" value="Nucleotidylyl transferase"/>
    <property type="match status" value="1"/>
</dbReference>
<evidence type="ECO:0000256" key="4">
    <source>
        <dbReference type="ARBA" id="ARBA00022695"/>
    </source>
</evidence>
<keyword evidence="5 11" id="KW-0547">Nucleotide-binding</keyword>
<dbReference type="EC" id="2.7.7.70" evidence="11"/>
<dbReference type="GO" id="GO:0033786">
    <property type="term" value="F:heptose-1-phosphate adenylyltransferase activity"/>
    <property type="evidence" value="ECO:0007669"/>
    <property type="project" value="UniProtKB-UniRule"/>
</dbReference>
<comment type="subunit">
    <text evidence="11">Homodimer.</text>
</comment>
<keyword evidence="15" id="KW-1185">Reference proteome</keyword>
<dbReference type="Gene3D" id="3.40.50.620">
    <property type="entry name" value="HUPs"/>
    <property type="match status" value="1"/>
</dbReference>
<dbReference type="InterPro" id="IPR011914">
    <property type="entry name" value="RfaE_dom_II"/>
</dbReference>
<evidence type="ECO:0000256" key="9">
    <source>
        <dbReference type="ARBA" id="ARBA00023277"/>
    </source>
</evidence>
<dbReference type="EC" id="2.7.1.167" evidence="11"/>
<dbReference type="CDD" id="cd01172">
    <property type="entry name" value="RfaE_like"/>
    <property type="match status" value="1"/>
</dbReference>
<feature type="domain" description="Cytidyltransferase-like" evidence="13">
    <location>
        <begin position="362"/>
        <end position="455"/>
    </location>
</feature>
<dbReference type="GO" id="GO:0097171">
    <property type="term" value="P:ADP-L-glycero-beta-D-manno-heptose biosynthetic process"/>
    <property type="evidence" value="ECO:0007669"/>
    <property type="project" value="UniProtKB-UniPathway"/>
</dbReference>